<evidence type="ECO:0000259" key="12">
    <source>
        <dbReference type="PROSITE" id="PS51198"/>
    </source>
</evidence>
<keyword evidence="6" id="KW-0413">Isomerase</keyword>
<comment type="catalytic activity">
    <reaction evidence="9">
        <text>ATP + H2O = ADP + phosphate + H(+)</text>
        <dbReference type="Rhea" id="RHEA:13065"/>
        <dbReference type="ChEBI" id="CHEBI:15377"/>
        <dbReference type="ChEBI" id="CHEBI:15378"/>
        <dbReference type="ChEBI" id="CHEBI:30616"/>
        <dbReference type="ChEBI" id="CHEBI:43474"/>
        <dbReference type="ChEBI" id="CHEBI:456216"/>
        <dbReference type="EC" id="5.6.2.4"/>
    </reaction>
</comment>
<comment type="similarity">
    <text evidence="1">Belongs to the helicase family. UvrD subfamily.</text>
</comment>
<dbReference type="InterPro" id="IPR027417">
    <property type="entry name" value="P-loop_NTPase"/>
</dbReference>
<dbReference type="Pfam" id="PF01553">
    <property type="entry name" value="Acyltransferase"/>
    <property type="match status" value="1"/>
</dbReference>
<dbReference type="CDD" id="cd07989">
    <property type="entry name" value="LPLAT_AGPAT-like"/>
    <property type="match status" value="1"/>
</dbReference>
<dbReference type="EMBL" id="CP001792">
    <property type="protein sequence ID" value="ACX74304.1"/>
    <property type="molecule type" value="Genomic_DNA"/>
</dbReference>
<dbReference type="SUPFAM" id="SSF69593">
    <property type="entry name" value="Glycerol-3-phosphate (1)-acyltransferase"/>
    <property type="match status" value="1"/>
</dbReference>
<keyword evidence="14" id="KW-1185">Reference proteome</keyword>
<gene>
    <name evidence="13" type="ordered locus">Fisuc_0692</name>
</gene>
<proteinExistence type="inferred from homology"/>
<dbReference type="Pfam" id="PF00580">
    <property type="entry name" value="UvrD-helicase"/>
    <property type="match status" value="1"/>
</dbReference>
<evidence type="ECO:0000256" key="3">
    <source>
        <dbReference type="ARBA" id="ARBA00022801"/>
    </source>
</evidence>
<keyword evidence="5 10" id="KW-0067">ATP-binding</keyword>
<dbReference type="InterPro" id="IPR014016">
    <property type="entry name" value="UvrD-like_ATP-bd"/>
</dbReference>
<evidence type="ECO:0000256" key="7">
    <source>
        <dbReference type="ARBA" id="ARBA00034617"/>
    </source>
</evidence>
<evidence type="ECO:0000256" key="1">
    <source>
        <dbReference type="ARBA" id="ARBA00009922"/>
    </source>
</evidence>
<evidence type="ECO:0000313" key="13">
    <source>
        <dbReference type="EMBL" id="ACX74304.1"/>
    </source>
</evidence>
<evidence type="ECO:0000256" key="11">
    <source>
        <dbReference type="SAM" id="Phobius"/>
    </source>
</evidence>
<feature type="domain" description="UvrD-like helicase ATP-binding" evidence="12">
    <location>
        <begin position="11"/>
        <end position="284"/>
    </location>
</feature>
<dbReference type="CDD" id="cd17932">
    <property type="entry name" value="DEXQc_UvrD"/>
    <property type="match status" value="1"/>
</dbReference>
<organism evidence="13 14">
    <name type="scientific">Fibrobacter succinogenes (strain ATCC 19169 / S85)</name>
    <dbReference type="NCBI Taxonomy" id="59374"/>
    <lineage>
        <taxon>Bacteria</taxon>
        <taxon>Pseudomonadati</taxon>
        <taxon>Fibrobacterota</taxon>
        <taxon>Fibrobacteria</taxon>
        <taxon>Fibrobacterales</taxon>
        <taxon>Fibrobacteraceae</taxon>
        <taxon>Fibrobacter</taxon>
    </lineage>
</organism>
<dbReference type="RefSeq" id="WP_015731790.1">
    <property type="nucleotide sequence ID" value="NC_013410.1"/>
</dbReference>
<dbReference type="InterPro" id="IPR000212">
    <property type="entry name" value="DNA_helicase_UvrD/REP"/>
</dbReference>
<evidence type="ECO:0000256" key="6">
    <source>
        <dbReference type="ARBA" id="ARBA00023235"/>
    </source>
</evidence>
<evidence type="ECO:0000256" key="4">
    <source>
        <dbReference type="ARBA" id="ARBA00022806"/>
    </source>
</evidence>
<feature type="transmembrane region" description="Helical" evidence="11">
    <location>
        <begin position="508"/>
        <end position="528"/>
    </location>
</feature>
<dbReference type="PANTHER" id="PTHR11070">
    <property type="entry name" value="UVRD / RECB / PCRA DNA HELICASE FAMILY MEMBER"/>
    <property type="match status" value="1"/>
</dbReference>
<dbReference type="InterPro" id="IPR014017">
    <property type="entry name" value="DNA_helicase_UvrD-like_C"/>
</dbReference>
<keyword evidence="2 10" id="KW-0547">Nucleotide-binding</keyword>
<protein>
    <recommendedName>
        <fullName evidence="8">DNA 3'-5' helicase</fullName>
        <ecNumber evidence="8">5.6.2.4</ecNumber>
    </recommendedName>
</protein>
<dbReference type="PANTHER" id="PTHR11070:SF59">
    <property type="entry name" value="DNA 3'-5' HELICASE"/>
    <property type="match status" value="1"/>
</dbReference>
<reference evidence="13" key="1">
    <citation type="submission" date="2009-10" db="EMBL/GenBank/DDBJ databases">
        <title>Complete sequence of Fibrobacter succinogenes subsp. succinogenes S85.</title>
        <authorList>
            <consortium name="US DOE Joint Genome Institute"/>
            <person name="Lucas S."/>
            <person name="Copeland A."/>
            <person name="Lapidus A."/>
            <person name="Glavina del Rio T."/>
            <person name="Tice H."/>
            <person name="Bruce D."/>
            <person name="Goodwin L."/>
            <person name="Pitluck S."/>
            <person name="Chertkov O."/>
            <person name="Detter J.C."/>
            <person name="Han C."/>
            <person name="Tapia R."/>
            <person name="Larimer F."/>
            <person name="Land M."/>
            <person name="Hauser L."/>
            <person name="Kyrpides N."/>
            <person name="Mikhailova N."/>
            <person name="Weimer P.J."/>
            <person name="Stevenson D.M."/>
            <person name="Boyum J."/>
            <person name="Brumm P.I."/>
            <person name="Mead D."/>
        </authorList>
    </citation>
    <scope>NUCLEOTIDE SEQUENCE [LARGE SCALE GENOMIC DNA]</scope>
    <source>
        <strain evidence="13">S85</strain>
    </source>
</reference>
<dbReference type="PROSITE" id="PS51198">
    <property type="entry name" value="UVRD_HELICASE_ATP_BIND"/>
    <property type="match status" value="1"/>
</dbReference>
<keyword evidence="11" id="KW-0472">Membrane</keyword>
<evidence type="ECO:0000256" key="9">
    <source>
        <dbReference type="ARBA" id="ARBA00048988"/>
    </source>
</evidence>
<dbReference type="CDD" id="cd18807">
    <property type="entry name" value="SF1_C_UvrD"/>
    <property type="match status" value="1"/>
</dbReference>
<keyword evidence="11" id="KW-1133">Transmembrane helix</keyword>
<dbReference type="SMART" id="SM00563">
    <property type="entry name" value="PlsC"/>
    <property type="match status" value="1"/>
</dbReference>
<dbReference type="InterPro" id="IPR013986">
    <property type="entry name" value="DExx_box_DNA_helicase_dom_sf"/>
</dbReference>
<keyword evidence="11" id="KW-0812">Transmembrane</keyword>
<evidence type="ECO:0000256" key="8">
    <source>
        <dbReference type="ARBA" id="ARBA00034808"/>
    </source>
</evidence>
<dbReference type="InterPro" id="IPR002123">
    <property type="entry name" value="Plipid/glycerol_acylTrfase"/>
</dbReference>
<evidence type="ECO:0000256" key="10">
    <source>
        <dbReference type="PROSITE-ProRule" id="PRU00560"/>
    </source>
</evidence>
<comment type="catalytic activity">
    <reaction evidence="7">
        <text>Couples ATP hydrolysis with the unwinding of duplex DNA by translocating in the 3'-5' direction.</text>
        <dbReference type="EC" id="5.6.2.4"/>
    </reaction>
</comment>
<feature type="binding site" evidence="10">
    <location>
        <begin position="32"/>
        <end position="39"/>
    </location>
    <ligand>
        <name>ATP</name>
        <dbReference type="ChEBI" id="CHEBI:30616"/>
    </ligand>
</feature>
<dbReference type="Proteomes" id="UP000001497">
    <property type="component" value="Chromosome"/>
</dbReference>
<dbReference type="Gene3D" id="3.40.50.300">
    <property type="entry name" value="P-loop containing nucleotide triphosphate hydrolases"/>
    <property type="match status" value="2"/>
</dbReference>
<keyword evidence="4 10" id="KW-0347">Helicase</keyword>
<dbReference type="GO" id="GO:0004386">
    <property type="term" value="F:helicase activity"/>
    <property type="evidence" value="ECO:0007669"/>
    <property type="project" value="UniProtKB-KW"/>
</dbReference>
<dbReference type="EC" id="5.6.2.4" evidence="8"/>
<evidence type="ECO:0000256" key="5">
    <source>
        <dbReference type="ARBA" id="ARBA00022840"/>
    </source>
</evidence>
<accession>A0ABM5LFI3</accession>
<dbReference type="Gene3D" id="1.10.10.160">
    <property type="match status" value="1"/>
</dbReference>
<dbReference type="SUPFAM" id="SSF52540">
    <property type="entry name" value="P-loop containing nucleoside triphosphate hydrolases"/>
    <property type="match status" value="1"/>
</dbReference>
<sequence length="744" mass="85447">MDVESLLVGLNSDQRAAVLHDHEKNGQLLILAGAGSGKTSVLTKRIQYRIMSGVEPEKILALTFTAKAAAEMRERVQKLFPNAGVRLCTFHSLALFVLKSKVPVGYDEACAAGACSSCPAYELVGFKKMPVPTESADKTFMQELAKVGGRKFRFSREELFSDAHPAKLLKKLEPLRHRILESGQVVFEDLIYQAINLLENHESARAYFQNQWTEILVDEYQDINPSQYRLVKALLGERKSLFVVGDDDQAIYGFRGADIGNINRFRDDFKESSLIRLEWNYRSVANILHFSNRIFENKPIHLRKVLRAGNMNGSGGSPIFKENREPEIWVSEDPVEEMQKIITSIKLLRESYDLQWKNFAILVRYNRQRLYYEEALRDAHLPIAGTVVSEAGNVEGEGEVLENGIHVETVHASKGLQYAVVYYAGMSEGLTPGSCLGSRKQRQKQLDEERRLFYVGVTRAESFLVLLYCKRRYWKGRLTKLKRSRFLPKESSKTECNMPVMLFRIYGAARIFAFMLEYIFKIAFMYIFRRKDLDPWLEEKVQVFSRFCMKVLRVDLTIEDQAQLAKVDWTRPVFVMGNHRSYLDIPLAFLALQRTVGFIAKTQLQRIPILNFWMHKLGCVFIDREKGGGAAIIQKALQTGKMPRLFVFPEGTRSKRDGMVAFKSGCFRLAVEANAIILPMVTRGSDLLWEHRKDSKHHPVNIKILEPIDTVEFKKTHGGDEMDPRHELLPYVRKMMEEAYDRRL</sequence>
<dbReference type="Pfam" id="PF13361">
    <property type="entry name" value="UvrD_C"/>
    <property type="match status" value="2"/>
</dbReference>
<keyword evidence="3 10" id="KW-0378">Hydrolase</keyword>
<name>A0ABM5LFI3_FIBSS</name>
<evidence type="ECO:0000313" key="14">
    <source>
        <dbReference type="Proteomes" id="UP000001497"/>
    </source>
</evidence>
<evidence type="ECO:0000256" key="2">
    <source>
        <dbReference type="ARBA" id="ARBA00022741"/>
    </source>
</evidence>